<keyword evidence="5" id="KW-0812">Transmembrane</keyword>
<evidence type="ECO:0000256" key="2">
    <source>
        <dbReference type="ARBA" id="ARBA00022777"/>
    </source>
</evidence>
<evidence type="ECO:0000256" key="4">
    <source>
        <dbReference type="SAM" id="MobiDB-lite"/>
    </source>
</evidence>
<gene>
    <name evidence="7" type="ORF">GII31_17055</name>
</gene>
<feature type="transmembrane region" description="Helical" evidence="5">
    <location>
        <begin position="135"/>
        <end position="162"/>
    </location>
</feature>
<accession>A0ABX6IM97</accession>
<keyword evidence="1" id="KW-0808">Transferase</keyword>
<name>A0ABX6IM97_9ACTN</name>
<proteinExistence type="predicted"/>
<keyword evidence="3" id="KW-0902">Two-component regulatory system</keyword>
<evidence type="ECO:0000256" key="3">
    <source>
        <dbReference type="ARBA" id="ARBA00023012"/>
    </source>
</evidence>
<evidence type="ECO:0000313" key="7">
    <source>
        <dbReference type="EMBL" id="QHN36328.1"/>
    </source>
</evidence>
<dbReference type="Proteomes" id="UP001059836">
    <property type="component" value="Chromosome"/>
</dbReference>
<feature type="domain" description="Histidine kinase/HSP90-like ATPase" evidence="6">
    <location>
        <begin position="334"/>
        <end position="420"/>
    </location>
</feature>
<feature type="transmembrane region" description="Helical" evidence="5">
    <location>
        <begin position="98"/>
        <end position="115"/>
    </location>
</feature>
<dbReference type="RefSeq" id="WP_213244587.1">
    <property type="nucleotide sequence ID" value="NZ_CP045806.1"/>
</dbReference>
<keyword evidence="5" id="KW-1133">Transmembrane helix</keyword>
<feature type="transmembrane region" description="Helical" evidence="5">
    <location>
        <begin position="65"/>
        <end position="86"/>
    </location>
</feature>
<sequence>MGSQLAAWRDRAGEILMRPRTDRKRIVASQTVRLQVFGGYLLLSGVVVSLAMGVRSMPTEHAAAWFDPVAVALVVIPTVGVVLAAAHRNARMLDISTRIYVGGYFIAIALWAVAWDGVPIDDVRVNWLTSLIGLAAFAAVIMQPFAVALLVLLLSVIGYVWMSAISSVDGLSRDLIATAMWPLLFTALLLTLARKTLNTVREYDDARSMAIEEAVEEARLEAGNRERARFDALVHDRVIATLIAAEPGAQSPTTIAQARSALSELDRLASGGLDGATIGDTESLARLRNAVSDLSDRVEVRVEARFDLGREPDADGGSDSGPEPVSYPSPVVHALSEAAGEAVRNSLRHAGDDANIAVLIEMKPRFVRVTVSDDGRGFDPAAVPPERLGIAVSIRRRMSLIDGGWGRLASVIDRGTTVQVGWSGS</sequence>
<dbReference type="Gene3D" id="3.30.565.10">
    <property type="entry name" value="Histidine kinase-like ATPase, C-terminal domain"/>
    <property type="match status" value="1"/>
</dbReference>
<dbReference type="InterPro" id="IPR050482">
    <property type="entry name" value="Sensor_HK_TwoCompSys"/>
</dbReference>
<evidence type="ECO:0000256" key="5">
    <source>
        <dbReference type="SAM" id="Phobius"/>
    </source>
</evidence>
<reference evidence="7" key="1">
    <citation type="journal article" date="2021" name="Nat. Microbiol.">
        <title>Cocultivation of an ultrasmall environmental parasitic bacterium with lytic ability against bacteria associated with wastewater foams.</title>
        <authorList>
            <person name="Batinovic S."/>
            <person name="Rose J.J.A."/>
            <person name="Ratcliffe J."/>
            <person name="Seviour R.J."/>
            <person name="Petrovski S."/>
        </authorList>
    </citation>
    <scope>NUCLEOTIDE SEQUENCE</scope>
    <source>
        <strain evidence="7">CON9</strain>
    </source>
</reference>
<dbReference type="InterPro" id="IPR036890">
    <property type="entry name" value="HATPase_C_sf"/>
</dbReference>
<evidence type="ECO:0000256" key="1">
    <source>
        <dbReference type="ARBA" id="ARBA00022679"/>
    </source>
</evidence>
<feature type="transmembrane region" description="Helical" evidence="5">
    <location>
        <begin position="32"/>
        <end position="53"/>
    </location>
</feature>
<dbReference type="PANTHER" id="PTHR24421">
    <property type="entry name" value="NITRATE/NITRITE SENSOR PROTEIN NARX-RELATED"/>
    <property type="match status" value="1"/>
</dbReference>
<dbReference type="SUPFAM" id="SSF55874">
    <property type="entry name" value="ATPase domain of HSP90 chaperone/DNA topoisomerase II/histidine kinase"/>
    <property type="match status" value="1"/>
</dbReference>
<protein>
    <recommendedName>
        <fullName evidence="6">Histidine kinase/HSP90-like ATPase domain-containing protein</fullName>
    </recommendedName>
</protein>
<dbReference type="EMBL" id="CP045809">
    <property type="protein sequence ID" value="QHN36328.1"/>
    <property type="molecule type" value="Genomic_DNA"/>
</dbReference>
<evidence type="ECO:0000313" key="8">
    <source>
        <dbReference type="Proteomes" id="UP001059836"/>
    </source>
</evidence>
<feature type="region of interest" description="Disordered" evidence="4">
    <location>
        <begin position="306"/>
        <end position="329"/>
    </location>
</feature>
<keyword evidence="8" id="KW-1185">Reference proteome</keyword>
<keyword evidence="5" id="KW-0472">Membrane</keyword>
<feature type="transmembrane region" description="Helical" evidence="5">
    <location>
        <begin position="174"/>
        <end position="193"/>
    </location>
</feature>
<dbReference type="InterPro" id="IPR003594">
    <property type="entry name" value="HATPase_dom"/>
</dbReference>
<dbReference type="Pfam" id="PF02518">
    <property type="entry name" value="HATPase_c"/>
    <property type="match status" value="1"/>
</dbReference>
<keyword evidence="2" id="KW-0418">Kinase</keyword>
<organism evidence="7 8">
    <name type="scientific">Gordonia pseudamarae</name>
    <dbReference type="NCBI Taxonomy" id="2831662"/>
    <lineage>
        <taxon>Bacteria</taxon>
        <taxon>Bacillati</taxon>
        <taxon>Actinomycetota</taxon>
        <taxon>Actinomycetes</taxon>
        <taxon>Mycobacteriales</taxon>
        <taxon>Gordoniaceae</taxon>
        <taxon>Gordonia</taxon>
    </lineage>
</organism>
<evidence type="ECO:0000259" key="6">
    <source>
        <dbReference type="Pfam" id="PF02518"/>
    </source>
</evidence>